<organism evidence="2 3">
    <name type="scientific">Acrocarpospora corrugata</name>
    <dbReference type="NCBI Taxonomy" id="35763"/>
    <lineage>
        <taxon>Bacteria</taxon>
        <taxon>Bacillati</taxon>
        <taxon>Actinomycetota</taxon>
        <taxon>Actinomycetes</taxon>
        <taxon>Streptosporangiales</taxon>
        <taxon>Streptosporangiaceae</taxon>
        <taxon>Acrocarpospora</taxon>
    </lineage>
</organism>
<dbReference type="RefSeq" id="WP_155342287.1">
    <property type="nucleotide sequence ID" value="NZ_BAAABN010000086.1"/>
</dbReference>
<keyword evidence="3" id="KW-1185">Reference proteome</keyword>
<feature type="region of interest" description="Disordered" evidence="1">
    <location>
        <begin position="214"/>
        <end position="235"/>
    </location>
</feature>
<comment type="caution">
    <text evidence="2">The sequence shown here is derived from an EMBL/GenBank/DDBJ whole genome shotgun (WGS) entry which is preliminary data.</text>
</comment>
<dbReference type="Gene3D" id="3.40.1350.10">
    <property type="match status" value="1"/>
</dbReference>
<gene>
    <name evidence="2" type="ORF">Acor_84440</name>
</gene>
<accession>A0A5M3WBG0</accession>
<dbReference type="OrthoDB" id="3454176at2"/>
<sequence length="355" mass="38706">MTGIWHDEGKGLVPLPAQPYANEQALHSSIERAPAMLPLPGQPRLVILGREVQLGNGYADLVAVDADSGRPVVIEVKLAANSDRRTVFAQVLGYASYIFRLSATAFEELMQPHVTVRGHATVADAVAAEVGDGLFDIETFRNGMAEEFEKGNARCVVVLDAAPADLIELAGYLQTVTNDRLDIDLVTVMAYDVRGSQVLVPQLVEPERALAASVSPSRIQREAKPTQGSASFRDSIDSADPSHRELLRRLCDWAERLQSDGLATLFTTVGKGRWILNPRLPGQSRGMFMIWSDGGAYVSPQRTVIQAEAPNTLARLDERLPGQIGQNNYLKCDISDEVLALLRSAYEESANRKTA</sequence>
<reference evidence="2 3" key="1">
    <citation type="submission" date="2019-10" db="EMBL/GenBank/DDBJ databases">
        <title>Whole genome shotgun sequence of Acrocarpospora corrugata NBRC 13972.</title>
        <authorList>
            <person name="Ichikawa N."/>
            <person name="Kimura A."/>
            <person name="Kitahashi Y."/>
            <person name="Komaki H."/>
            <person name="Oguchi A."/>
        </authorList>
    </citation>
    <scope>NUCLEOTIDE SEQUENCE [LARGE SCALE GENOMIC DNA]</scope>
    <source>
        <strain evidence="2 3">NBRC 13972</strain>
    </source>
</reference>
<proteinExistence type="predicted"/>
<evidence type="ECO:0000313" key="3">
    <source>
        <dbReference type="Proteomes" id="UP000334990"/>
    </source>
</evidence>
<dbReference type="InterPro" id="IPR011856">
    <property type="entry name" value="tRNA_endonuc-like_dom_sf"/>
</dbReference>
<name>A0A5M3WBG0_9ACTN</name>
<evidence type="ECO:0000313" key="2">
    <source>
        <dbReference type="EMBL" id="GES06375.1"/>
    </source>
</evidence>
<evidence type="ECO:0000256" key="1">
    <source>
        <dbReference type="SAM" id="MobiDB-lite"/>
    </source>
</evidence>
<dbReference type="Proteomes" id="UP000334990">
    <property type="component" value="Unassembled WGS sequence"/>
</dbReference>
<protein>
    <submittedName>
        <fullName evidence="2">Uncharacterized protein</fullName>
    </submittedName>
</protein>
<dbReference type="AlphaFoldDB" id="A0A5M3WBG0"/>
<dbReference type="GO" id="GO:0003676">
    <property type="term" value="F:nucleic acid binding"/>
    <property type="evidence" value="ECO:0007669"/>
    <property type="project" value="InterPro"/>
</dbReference>
<dbReference type="EMBL" id="BLAD01000160">
    <property type="protein sequence ID" value="GES06375.1"/>
    <property type="molecule type" value="Genomic_DNA"/>
</dbReference>